<dbReference type="EMBL" id="KN831959">
    <property type="protein sequence ID" value="KIO07880.1"/>
    <property type="molecule type" value="Genomic_DNA"/>
</dbReference>
<evidence type="ECO:0000313" key="2">
    <source>
        <dbReference type="Proteomes" id="UP000054217"/>
    </source>
</evidence>
<organism evidence="1 2">
    <name type="scientific">Pisolithus tinctorius Marx 270</name>
    <dbReference type="NCBI Taxonomy" id="870435"/>
    <lineage>
        <taxon>Eukaryota</taxon>
        <taxon>Fungi</taxon>
        <taxon>Dikarya</taxon>
        <taxon>Basidiomycota</taxon>
        <taxon>Agaricomycotina</taxon>
        <taxon>Agaricomycetes</taxon>
        <taxon>Agaricomycetidae</taxon>
        <taxon>Boletales</taxon>
        <taxon>Sclerodermatineae</taxon>
        <taxon>Pisolithaceae</taxon>
        <taxon>Pisolithus</taxon>
    </lineage>
</organism>
<protein>
    <submittedName>
        <fullName evidence="1">Uncharacterized protein</fullName>
    </submittedName>
</protein>
<evidence type="ECO:0000313" key="1">
    <source>
        <dbReference type="EMBL" id="KIO07880.1"/>
    </source>
</evidence>
<dbReference type="HOGENOM" id="CLU_2334500_0_0_1"/>
<dbReference type="InParanoid" id="A0A0C3P4C2"/>
<keyword evidence="2" id="KW-1185">Reference proteome</keyword>
<name>A0A0C3P4C2_PISTI</name>
<gene>
    <name evidence="1" type="ORF">M404DRAFT_998044</name>
</gene>
<dbReference type="Proteomes" id="UP000054217">
    <property type="component" value="Unassembled WGS sequence"/>
</dbReference>
<reference evidence="1 2" key="1">
    <citation type="submission" date="2014-04" db="EMBL/GenBank/DDBJ databases">
        <authorList>
            <consortium name="DOE Joint Genome Institute"/>
            <person name="Kuo A."/>
            <person name="Kohler A."/>
            <person name="Costa M.D."/>
            <person name="Nagy L.G."/>
            <person name="Floudas D."/>
            <person name="Copeland A."/>
            <person name="Barry K.W."/>
            <person name="Cichocki N."/>
            <person name="Veneault-Fourrey C."/>
            <person name="LaButti K."/>
            <person name="Lindquist E.A."/>
            <person name="Lipzen A."/>
            <person name="Lundell T."/>
            <person name="Morin E."/>
            <person name="Murat C."/>
            <person name="Sun H."/>
            <person name="Tunlid A."/>
            <person name="Henrissat B."/>
            <person name="Grigoriev I.V."/>
            <person name="Hibbett D.S."/>
            <person name="Martin F."/>
            <person name="Nordberg H.P."/>
            <person name="Cantor M.N."/>
            <person name="Hua S.X."/>
        </authorList>
    </citation>
    <scope>NUCLEOTIDE SEQUENCE [LARGE SCALE GENOMIC DNA]</scope>
    <source>
        <strain evidence="1 2">Marx 270</strain>
    </source>
</reference>
<sequence length="98" mass="11087">MFLDCTQHEVALNLDLLPCASLQMHISYVVTYGRQWAETGCPATGIRTCYVSTPTLEPGLYVGNHLRFSMNPTLNKTWTKTLGQGKEIRGSQRTKWRP</sequence>
<reference evidence="2" key="2">
    <citation type="submission" date="2015-01" db="EMBL/GenBank/DDBJ databases">
        <title>Evolutionary Origins and Diversification of the Mycorrhizal Mutualists.</title>
        <authorList>
            <consortium name="DOE Joint Genome Institute"/>
            <consortium name="Mycorrhizal Genomics Consortium"/>
            <person name="Kohler A."/>
            <person name="Kuo A."/>
            <person name="Nagy L.G."/>
            <person name="Floudas D."/>
            <person name="Copeland A."/>
            <person name="Barry K.W."/>
            <person name="Cichocki N."/>
            <person name="Veneault-Fourrey C."/>
            <person name="LaButti K."/>
            <person name="Lindquist E.A."/>
            <person name="Lipzen A."/>
            <person name="Lundell T."/>
            <person name="Morin E."/>
            <person name="Murat C."/>
            <person name="Riley R."/>
            <person name="Ohm R."/>
            <person name="Sun H."/>
            <person name="Tunlid A."/>
            <person name="Henrissat B."/>
            <person name="Grigoriev I.V."/>
            <person name="Hibbett D.S."/>
            <person name="Martin F."/>
        </authorList>
    </citation>
    <scope>NUCLEOTIDE SEQUENCE [LARGE SCALE GENOMIC DNA]</scope>
    <source>
        <strain evidence="2">Marx 270</strain>
    </source>
</reference>
<proteinExistence type="predicted"/>
<accession>A0A0C3P4C2</accession>
<dbReference type="AlphaFoldDB" id="A0A0C3P4C2"/>